<dbReference type="InterPro" id="IPR036236">
    <property type="entry name" value="Znf_C2H2_sf"/>
</dbReference>
<feature type="region of interest" description="Disordered" evidence="9">
    <location>
        <begin position="610"/>
        <end position="658"/>
    </location>
</feature>
<keyword evidence="6" id="KW-0539">Nucleus</keyword>
<feature type="domain" description="C2H2-type" evidence="10">
    <location>
        <begin position="196"/>
        <end position="223"/>
    </location>
</feature>
<dbReference type="AlphaFoldDB" id="A0A1I8ME76"/>
<evidence type="ECO:0000256" key="2">
    <source>
        <dbReference type="ARBA" id="ARBA00022723"/>
    </source>
</evidence>
<feature type="domain" description="C2H2-type" evidence="10">
    <location>
        <begin position="870"/>
        <end position="898"/>
    </location>
</feature>
<dbReference type="RefSeq" id="XP_011295774.1">
    <property type="nucleotide sequence ID" value="XM_011297472.2"/>
</dbReference>
<feature type="domain" description="C2H2-type" evidence="10">
    <location>
        <begin position="140"/>
        <end position="167"/>
    </location>
</feature>
<dbReference type="SMART" id="SM00355">
    <property type="entry name" value="ZnF_C2H2"/>
    <property type="match status" value="16"/>
</dbReference>
<feature type="domain" description="C2H2-type" evidence="10">
    <location>
        <begin position="168"/>
        <end position="195"/>
    </location>
</feature>
<dbReference type="InterPro" id="IPR050527">
    <property type="entry name" value="Snail/Krueppel_Znf"/>
</dbReference>
<organism evidence="11">
    <name type="scientific">Musca domestica</name>
    <name type="common">House fly</name>
    <dbReference type="NCBI Taxonomy" id="7370"/>
    <lineage>
        <taxon>Eukaryota</taxon>
        <taxon>Metazoa</taxon>
        <taxon>Ecdysozoa</taxon>
        <taxon>Arthropoda</taxon>
        <taxon>Hexapoda</taxon>
        <taxon>Insecta</taxon>
        <taxon>Pterygota</taxon>
        <taxon>Neoptera</taxon>
        <taxon>Endopterygota</taxon>
        <taxon>Diptera</taxon>
        <taxon>Brachycera</taxon>
        <taxon>Muscomorpha</taxon>
        <taxon>Muscoidea</taxon>
        <taxon>Muscidae</taxon>
        <taxon>Musca</taxon>
    </lineage>
</organism>
<dbReference type="GO" id="GO:0000981">
    <property type="term" value="F:DNA-binding transcription factor activity, RNA polymerase II-specific"/>
    <property type="evidence" value="ECO:0007669"/>
    <property type="project" value="TreeGrafter"/>
</dbReference>
<evidence type="ECO:0000256" key="6">
    <source>
        <dbReference type="ARBA" id="ARBA00023242"/>
    </source>
</evidence>
<feature type="compositionally biased region" description="Basic and acidic residues" evidence="9">
    <location>
        <begin position="298"/>
        <end position="312"/>
    </location>
</feature>
<dbReference type="PANTHER" id="PTHR24388:SF104">
    <property type="entry name" value="AT-RICH BINDING PROTEIN-RELATED"/>
    <property type="match status" value="1"/>
</dbReference>
<dbReference type="Proteomes" id="UP001652621">
    <property type="component" value="Unplaced"/>
</dbReference>
<feature type="domain" description="C2H2-type" evidence="10">
    <location>
        <begin position="813"/>
        <end position="840"/>
    </location>
</feature>
<dbReference type="Gene3D" id="3.30.160.60">
    <property type="entry name" value="Classic Zinc Finger"/>
    <property type="match status" value="11"/>
</dbReference>
<evidence type="ECO:0000256" key="4">
    <source>
        <dbReference type="ARBA" id="ARBA00022771"/>
    </source>
</evidence>
<feature type="domain" description="C2H2-type" evidence="10">
    <location>
        <begin position="899"/>
        <end position="926"/>
    </location>
</feature>
<feature type="compositionally biased region" description="Acidic residues" evidence="9">
    <location>
        <begin position="359"/>
        <end position="368"/>
    </location>
</feature>
<dbReference type="KEGG" id="mde:101891085"/>
<proteinExistence type="inferred from homology"/>
<dbReference type="FunFam" id="3.30.160.60:FF:001843">
    <property type="entry name" value="Zinc finger 30C"/>
    <property type="match status" value="1"/>
</dbReference>
<feature type="domain" description="C2H2-type" evidence="10">
    <location>
        <begin position="842"/>
        <end position="869"/>
    </location>
</feature>
<feature type="compositionally biased region" description="Basic and acidic residues" evidence="9">
    <location>
        <begin position="639"/>
        <end position="648"/>
    </location>
</feature>
<comment type="subcellular location">
    <subcellularLocation>
        <location evidence="1">Nucleus</location>
    </subcellularLocation>
</comment>
<dbReference type="PANTHER" id="PTHR24388">
    <property type="entry name" value="ZINC FINGER PROTEIN"/>
    <property type="match status" value="1"/>
</dbReference>
<dbReference type="FunFam" id="3.30.160.60:FF:001498">
    <property type="entry name" value="Zinc finger protein 404"/>
    <property type="match status" value="1"/>
</dbReference>
<name>A0A1I8ME76_MUSDO</name>
<dbReference type="FunFam" id="3.30.160.60:FF:000446">
    <property type="entry name" value="Zinc finger protein"/>
    <property type="match status" value="1"/>
</dbReference>
<feature type="compositionally biased region" description="Acidic residues" evidence="9">
    <location>
        <begin position="426"/>
        <end position="448"/>
    </location>
</feature>
<comment type="similarity">
    <text evidence="7">Belongs to the snail C2H2-type zinc-finger protein family.</text>
</comment>
<evidence type="ECO:0000256" key="9">
    <source>
        <dbReference type="SAM" id="MobiDB-lite"/>
    </source>
</evidence>
<evidence type="ECO:0000256" key="7">
    <source>
        <dbReference type="ARBA" id="ARBA00037948"/>
    </source>
</evidence>
<accession>A0A1I8ME76</accession>
<dbReference type="SUPFAM" id="SSF57667">
    <property type="entry name" value="beta-beta-alpha zinc fingers"/>
    <property type="match status" value="8"/>
</dbReference>
<gene>
    <name evidence="11" type="primary">101891085</name>
    <name evidence="13" type="synonym">LOC101891085</name>
</gene>
<evidence type="ECO:0000256" key="3">
    <source>
        <dbReference type="ARBA" id="ARBA00022737"/>
    </source>
</evidence>
<dbReference type="EnsemblMetazoa" id="MDOA003977-RB">
    <property type="protein sequence ID" value="MDOA003977-PB"/>
    <property type="gene ID" value="MDOA003977"/>
</dbReference>
<dbReference type="VEuPathDB" id="VectorBase:MDOA003977"/>
<feature type="domain" description="C2H2-type" evidence="10">
    <location>
        <begin position="224"/>
        <end position="253"/>
    </location>
</feature>
<keyword evidence="3" id="KW-0677">Repeat</keyword>
<feature type="region of interest" description="Disordered" evidence="9">
    <location>
        <begin position="351"/>
        <end position="451"/>
    </location>
</feature>
<feature type="compositionally biased region" description="Polar residues" evidence="9">
    <location>
        <begin position="386"/>
        <end position="400"/>
    </location>
</feature>
<feature type="domain" description="C2H2-type" evidence="10">
    <location>
        <begin position="674"/>
        <end position="702"/>
    </location>
</feature>
<dbReference type="Pfam" id="PF00096">
    <property type="entry name" value="zf-C2H2"/>
    <property type="match status" value="5"/>
</dbReference>
<protein>
    <submittedName>
        <fullName evidence="13">Zinc finger protein 208</fullName>
    </submittedName>
</protein>
<evidence type="ECO:0000259" key="10">
    <source>
        <dbReference type="PROSITE" id="PS50157"/>
    </source>
</evidence>
<dbReference type="GO" id="GO:0008270">
    <property type="term" value="F:zinc ion binding"/>
    <property type="evidence" value="ECO:0007669"/>
    <property type="project" value="UniProtKB-KW"/>
</dbReference>
<feature type="region of interest" description="Disordered" evidence="9">
    <location>
        <begin position="298"/>
        <end position="327"/>
    </location>
</feature>
<dbReference type="FunFam" id="3.30.160.60:FF:000759">
    <property type="entry name" value="zinc finger protein 16"/>
    <property type="match status" value="1"/>
</dbReference>
<evidence type="ECO:0000256" key="5">
    <source>
        <dbReference type="ARBA" id="ARBA00022833"/>
    </source>
</evidence>
<dbReference type="PROSITE" id="PS50157">
    <property type="entry name" value="ZINC_FINGER_C2H2_2"/>
    <property type="match status" value="11"/>
</dbReference>
<dbReference type="PROSITE" id="PS00028">
    <property type="entry name" value="ZINC_FINGER_C2H2_1"/>
    <property type="match status" value="10"/>
</dbReference>
<keyword evidence="2" id="KW-0479">Metal-binding</keyword>
<dbReference type="InterPro" id="IPR013087">
    <property type="entry name" value="Znf_C2H2_type"/>
</dbReference>
<evidence type="ECO:0000313" key="12">
    <source>
        <dbReference type="Proteomes" id="UP001652621"/>
    </source>
</evidence>
<dbReference type="GO" id="GO:0005634">
    <property type="term" value="C:nucleus"/>
    <property type="evidence" value="ECO:0007669"/>
    <property type="project" value="UniProtKB-SubCell"/>
</dbReference>
<feature type="compositionally biased region" description="Basic residues" evidence="9">
    <location>
        <begin position="620"/>
        <end position="629"/>
    </location>
</feature>
<evidence type="ECO:0000256" key="1">
    <source>
        <dbReference type="ARBA" id="ARBA00004123"/>
    </source>
</evidence>
<dbReference type="VEuPathDB" id="VectorBase:MDOMA2_000129"/>
<reference evidence="11" key="1">
    <citation type="submission" date="2020-05" db="UniProtKB">
        <authorList>
            <consortium name="EnsemblMetazoa"/>
        </authorList>
    </citation>
    <scope>IDENTIFICATION</scope>
    <source>
        <strain evidence="11">Aabys</strain>
    </source>
</reference>
<dbReference type="OrthoDB" id="654211at2759"/>
<dbReference type="GO" id="GO:0000978">
    <property type="term" value="F:RNA polymerase II cis-regulatory region sequence-specific DNA binding"/>
    <property type="evidence" value="ECO:0007669"/>
    <property type="project" value="TreeGrafter"/>
</dbReference>
<evidence type="ECO:0000313" key="11">
    <source>
        <dbReference type="EnsemblMetazoa" id="MDOA003977-PB"/>
    </source>
</evidence>
<keyword evidence="12" id="KW-1185">Reference proteome</keyword>
<evidence type="ECO:0000313" key="13">
    <source>
        <dbReference type="RefSeq" id="XP_011295774.1"/>
    </source>
</evidence>
<dbReference type="FunFam" id="3.30.160.60:FF:002388">
    <property type="entry name" value="Uncharacterized protein, isoform B"/>
    <property type="match status" value="1"/>
</dbReference>
<evidence type="ECO:0000256" key="8">
    <source>
        <dbReference type="PROSITE-ProRule" id="PRU00042"/>
    </source>
</evidence>
<feature type="compositionally biased region" description="Basic and acidic residues" evidence="9">
    <location>
        <begin position="369"/>
        <end position="384"/>
    </location>
</feature>
<feature type="domain" description="C2H2-type" evidence="10">
    <location>
        <begin position="927"/>
        <end position="950"/>
    </location>
</feature>
<reference evidence="13" key="2">
    <citation type="submission" date="2025-04" db="UniProtKB">
        <authorList>
            <consortium name="RefSeq"/>
        </authorList>
    </citation>
    <scope>IDENTIFICATION</scope>
    <source>
        <strain evidence="13">Aabys</strain>
    </source>
</reference>
<sequence>MATTSNTSQMEMLVKISASDGVPKLFCPICNKALVSLQGYVKHVKKHEPPGGFMCRFCDARFCSEDELKKHRETQHTTIACRLCKDTTFTNESDYRAHIRDVHQGVDRELYKCEKCGAAYKTLDPYRRHIETDCGAIKPFKCDKCPMAFMTKYNLKAHLDNHSGELKFCCSYCGRNFKQKARLVEHERTHTGEKPYKCDVCGKSFSHRESIVTHSSLHTGIRLVECKCCSSRFSCYSNLIKHRRNRPDTCGRPEYDPPRNRIRKHTSRIPAVLNPNSEIKVVNVNKIIKPEDLEKAQALKKESPDKAKEKTTARKRTGGALKGATKKTTTKKMLSKKDIIEFEESDEEEFVSIGKNKCDEDDEEDEDEKPLTELIKSERPERQCKLKTSTNIAEGEQTTVEDPILKPLIPMEAEPSINRTTTAWSDDSEDDYVPDFENDDDEESDYDTQENKNFQLPVKIKEESKEDTTLIQIEALNDLEFTSLPIDTNVVKSEIEDANIFNEKDKILACLLNESGINVSNQSLSIASAKQSEKDDDDEEYILEETEVVLVKNEDSHDEDYPLEDILDIKSEFLPMSENTVDQKCYVLLEDITNRYPQLKTQSSIKVPRNCQPFFSKRNDTKKRTRKPREAKSTQQSTADKDSTSTDKPKRKSKITAEQLKERMRLLKKRDKTYKCPDCIKLYYMRKPFEKHLRDDHNKNDEEIKELLKDEIEELPTEDIYKCHICDKIYLMEKRLKDHIAKHGPDGNLIHKCPCYCVLYFATREEAQAHAHEAHKDLLWCEICEKFMTGCDALKSHKMRIHGTKEVQFKRNLVCDKCGKKFLGRTQLMDHVRSDCGRVPIYQCQVCGKCLTTAGILKTHMLLHQDDRPYQCDQCGKSFKIKAQYKTHIKYSHSEEKRFKCHLCPKAYPYRESLLTHMAVHTGIKRFLCNGCGKRFTCVSNLQAHRKVHAETCGLLPLNAKATQYMGVQKGTLLLGAKPEPGLDYVESQTLVAKEVFTQDVQATTEDVARSMQPSNSLSAGLPLNYSTDIILM</sequence>
<feature type="domain" description="C2H2-type" evidence="10">
    <location>
        <begin position="53"/>
        <end position="77"/>
    </location>
</feature>
<keyword evidence="5" id="KW-0862">Zinc</keyword>
<keyword evidence="4 8" id="KW-0863">Zinc-finger</keyword>